<dbReference type="GO" id="GO:0003743">
    <property type="term" value="F:translation initiation factor activity"/>
    <property type="evidence" value="ECO:0007669"/>
    <property type="project" value="UniProtKB-UniRule"/>
</dbReference>
<dbReference type="Proteomes" id="UP000236544">
    <property type="component" value="Unassembled WGS sequence"/>
</dbReference>
<dbReference type="GO" id="GO:0001732">
    <property type="term" value="P:formation of cytoplasmic translation initiation complex"/>
    <property type="evidence" value="ECO:0007669"/>
    <property type="project" value="UniProtKB-UniRule"/>
</dbReference>
<dbReference type="AlphaFoldDB" id="A0A0P1KQR8"/>
<evidence type="ECO:0000256" key="4">
    <source>
        <dbReference type="HAMAP-Rule" id="MF_03009"/>
    </source>
</evidence>
<dbReference type="InterPro" id="IPR013906">
    <property type="entry name" value="eIF3j"/>
</dbReference>
<evidence type="ECO:0000313" key="6">
    <source>
        <dbReference type="EMBL" id="CUS22290.1"/>
    </source>
</evidence>
<accession>A0A0P1KQR8</accession>
<evidence type="ECO:0000256" key="3">
    <source>
        <dbReference type="ARBA" id="ARBA00022917"/>
    </source>
</evidence>
<comment type="similarity">
    <text evidence="4">Belongs to the eIF-3 subunit J family.</text>
</comment>
<keyword evidence="2 4" id="KW-0396">Initiation factor</keyword>
<evidence type="ECO:0000313" key="7">
    <source>
        <dbReference type="Proteomes" id="UP000236544"/>
    </source>
</evidence>
<comment type="subcellular location">
    <subcellularLocation>
        <location evidence="4">Cytoplasm</location>
    </subcellularLocation>
</comment>
<dbReference type="PANTHER" id="PTHR21681:SF0">
    <property type="entry name" value="EUKARYOTIC TRANSLATION INITIATION FACTOR 3 SUBUNIT J"/>
    <property type="match status" value="1"/>
</dbReference>
<dbReference type="Pfam" id="PF08597">
    <property type="entry name" value="eIF3_subunit"/>
    <property type="match status" value="1"/>
</dbReference>
<protein>
    <recommendedName>
        <fullName evidence="4">Eukaryotic translation initiation factor 3 subunit J</fullName>
        <shortName evidence="4">eIF3j</shortName>
    </recommendedName>
    <alternativeName>
        <fullName evidence="4">Eukaryotic translation initiation factor 3 30 kDa subunit homolog</fullName>
        <shortName evidence="4">eIF-3 30 kDa subunit homolog</shortName>
    </alternativeName>
</protein>
<keyword evidence="1 4" id="KW-0963">Cytoplasm</keyword>
<dbReference type="InterPro" id="IPR023194">
    <property type="entry name" value="eIF3-like_dom_sf"/>
</dbReference>
<dbReference type="OrthoDB" id="20381at2759"/>
<gene>
    <name evidence="4" type="primary">HCR1</name>
    <name evidence="6" type="ORF">LAQU0_S05e02036g</name>
</gene>
<organism evidence="6 7">
    <name type="scientific">Lachancea quebecensis</name>
    <dbReference type="NCBI Taxonomy" id="1654605"/>
    <lineage>
        <taxon>Eukaryota</taxon>
        <taxon>Fungi</taxon>
        <taxon>Dikarya</taxon>
        <taxon>Ascomycota</taxon>
        <taxon>Saccharomycotina</taxon>
        <taxon>Saccharomycetes</taxon>
        <taxon>Saccharomycetales</taxon>
        <taxon>Saccharomycetaceae</taxon>
        <taxon>Lachancea</taxon>
    </lineage>
</organism>
<dbReference type="Gene3D" id="1.10.246.60">
    <property type="entry name" value="Eukaryotic translation initiation factor 3 like domains"/>
    <property type="match status" value="1"/>
</dbReference>
<evidence type="ECO:0000256" key="2">
    <source>
        <dbReference type="ARBA" id="ARBA00022540"/>
    </source>
</evidence>
<feature type="compositionally biased region" description="Acidic residues" evidence="5">
    <location>
        <begin position="23"/>
        <end position="38"/>
    </location>
</feature>
<feature type="region of interest" description="Disordered" evidence="5">
    <location>
        <begin position="223"/>
        <end position="242"/>
    </location>
</feature>
<keyword evidence="7" id="KW-1185">Reference proteome</keyword>
<dbReference type="PANTHER" id="PTHR21681">
    <property type="entry name" value="EUKARYOTIC TRANSLATION INITIATION FACTOR 3 SUBUNIT J"/>
    <property type="match status" value="1"/>
</dbReference>
<reference evidence="7" key="1">
    <citation type="submission" date="2015-10" db="EMBL/GenBank/DDBJ databases">
        <authorList>
            <person name="Devillers H."/>
        </authorList>
    </citation>
    <scope>NUCLEOTIDE SEQUENCE [LARGE SCALE GENOMIC DNA]</scope>
</reference>
<dbReference type="HAMAP" id="MF_03009">
    <property type="entry name" value="eIF3j"/>
    <property type="match status" value="1"/>
</dbReference>
<dbReference type="EMBL" id="LN890537">
    <property type="protein sequence ID" value="CUS22290.1"/>
    <property type="molecule type" value="Genomic_DNA"/>
</dbReference>
<comment type="function">
    <text evidence="4">Component of the eukaryotic translation initiation factor 3 (eIF-3) complex, which is involved in protein synthesis of a specialized repertoire of mRNAs and, together with other initiation factors, stimulates binding of mRNA and methionyl-tRNAi to the 40S ribosome. The eIF-3 complex specifically targets and initiates translation of a subset of mRNAs involved in cell proliferation.</text>
</comment>
<dbReference type="FunFam" id="1.10.246.60:FF:000004">
    <property type="entry name" value="Eukaryotic translation initiation factor 3 subunit J"/>
    <property type="match status" value="1"/>
</dbReference>
<dbReference type="GO" id="GO:0033290">
    <property type="term" value="C:eukaryotic 48S preinitiation complex"/>
    <property type="evidence" value="ECO:0007669"/>
    <property type="project" value="UniProtKB-UniRule"/>
</dbReference>
<evidence type="ECO:0000256" key="5">
    <source>
        <dbReference type="SAM" id="MobiDB-lite"/>
    </source>
</evidence>
<sequence>MSWDDEDFEVPPSAKNEPVLASWDDEFAETNDDNDDAVLESWDAEPAPAPAKTPAAPAKKPAAKKDKKGAATSKPLLEIDMLDENTRRELLRKAEVDSDLNNAADLFDGLGVAEEHPRARALRKQQEEEALNRPAALTKETPLDTHPLFQAESKKEYQELRKALSAAITPLNEKSALNYSSGLAIDLIRDVASPMSTESIRQTIATLNVLMKDKERQERQARLARVKGGTATGGAGKKKAKATRANLGGAFKKDQEFDLETPAFDDFGEDDFM</sequence>
<name>A0A0P1KQR8_9SACH</name>
<keyword evidence="3 4" id="KW-0648">Protein biosynthesis</keyword>
<dbReference type="GO" id="GO:0016282">
    <property type="term" value="C:eukaryotic 43S preinitiation complex"/>
    <property type="evidence" value="ECO:0007669"/>
    <property type="project" value="UniProtKB-UniRule"/>
</dbReference>
<dbReference type="GO" id="GO:0005852">
    <property type="term" value="C:eukaryotic translation initiation factor 3 complex"/>
    <property type="evidence" value="ECO:0007669"/>
    <property type="project" value="UniProtKB-UniRule"/>
</dbReference>
<comment type="subunit">
    <text evidence="4">Component of the eukaryotic translation initiation factor 3 (eIF-3) complex.</text>
</comment>
<feature type="compositionally biased region" description="Low complexity" evidence="5">
    <location>
        <begin position="44"/>
        <end position="60"/>
    </location>
</feature>
<feature type="region of interest" description="Disordered" evidence="5">
    <location>
        <begin position="1"/>
        <end position="76"/>
    </location>
</feature>
<proteinExistence type="inferred from homology"/>
<evidence type="ECO:0000256" key="1">
    <source>
        <dbReference type="ARBA" id="ARBA00022490"/>
    </source>
</evidence>